<organism evidence="2 3">
    <name type="scientific">Scytonema hofmannii PCC 7110</name>
    <dbReference type="NCBI Taxonomy" id="128403"/>
    <lineage>
        <taxon>Bacteria</taxon>
        <taxon>Bacillati</taxon>
        <taxon>Cyanobacteriota</taxon>
        <taxon>Cyanophyceae</taxon>
        <taxon>Nostocales</taxon>
        <taxon>Scytonemataceae</taxon>
        <taxon>Scytonema</taxon>
    </lineage>
</organism>
<dbReference type="RefSeq" id="WP_017740414.1">
    <property type="nucleotide sequence ID" value="NZ_KQ976354.1"/>
</dbReference>
<dbReference type="InterPro" id="IPR027417">
    <property type="entry name" value="P-loop_NTPase"/>
</dbReference>
<keyword evidence="1" id="KW-1133">Transmembrane helix</keyword>
<feature type="transmembrane region" description="Helical" evidence="1">
    <location>
        <begin position="954"/>
        <end position="976"/>
    </location>
</feature>
<comment type="caution">
    <text evidence="2">The sequence shown here is derived from an EMBL/GenBank/DDBJ whole genome shotgun (WGS) entry which is preliminary data.</text>
</comment>
<protein>
    <submittedName>
        <fullName evidence="2">Uncharacterized protein</fullName>
    </submittedName>
</protein>
<gene>
    <name evidence="2" type="ORF">WA1_31140</name>
</gene>
<proteinExistence type="predicted"/>
<dbReference type="STRING" id="128403.WA1_31140"/>
<feature type="transmembrane region" description="Helical" evidence="1">
    <location>
        <begin position="896"/>
        <end position="916"/>
    </location>
</feature>
<evidence type="ECO:0000313" key="2">
    <source>
        <dbReference type="EMBL" id="KYC39204.1"/>
    </source>
</evidence>
<dbReference type="Pfam" id="PF14516">
    <property type="entry name" value="AAA_35"/>
    <property type="match status" value="1"/>
</dbReference>
<accession>A0A139X3F5</accession>
<reference evidence="2 3" key="1">
    <citation type="journal article" date="2013" name="Genome Biol. Evol.">
        <title>Genomes of Stigonematalean cyanobacteria (subsection V) and the evolution of oxygenic photosynthesis from prokaryotes to plastids.</title>
        <authorList>
            <person name="Dagan T."/>
            <person name="Roettger M."/>
            <person name="Stucken K."/>
            <person name="Landan G."/>
            <person name="Koch R."/>
            <person name="Major P."/>
            <person name="Gould S.B."/>
            <person name="Goremykin V.V."/>
            <person name="Rippka R."/>
            <person name="Tandeau de Marsac N."/>
            <person name="Gugger M."/>
            <person name="Lockhart P.J."/>
            <person name="Allen J.F."/>
            <person name="Brune I."/>
            <person name="Maus I."/>
            <person name="Puhler A."/>
            <person name="Martin W.F."/>
        </authorList>
    </citation>
    <scope>NUCLEOTIDE SEQUENCE [LARGE SCALE GENOMIC DNA]</scope>
    <source>
        <strain evidence="2 3">PCC 7110</strain>
    </source>
</reference>
<dbReference type="SUPFAM" id="SSF52540">
    <property type="entry name" value="P-loop containing nucleoside triphosphate hydrolases"/>
    <property type="match status" value="1"/>
</dbReference>
<keyword evidence="1" id="KW-0812">Transmembrane</keyword>
<keyword evidence="3" id="KW-1185">Reference proteome</keyword>
<evidence type="ECO:0000313" key="3">
    <source>
        <dbReference type="Proteomes" id="UP000076925"/>
    </source>
</evidence>
<feature type="transmembrane region" description="Helical" evidence="1">
    <location>
        <begin position="872"/>
        <end position="890"/>
    </location>
</feature>
<dbReference type="Gene3D" id="3.40.50.300">
    <property type="entry name" value="P-loop containing nucleotide triphosphate hydrolases"/>
    <property type="match status" value="1"/>
</dbReference>
<sequence>MNPEQTAYKYHVGGTLPYDSRTYVKRQADNQLYEALKAGDFCYVLNSRQMGKSSLGMQTMRRLEANGVACALIDLTEIGSQNLTPDQWYAGLIRSLVNNFQISGRFNLKEWWREHDLISPLQRFSEFIEEVLLVQIAQYIVIFIDEIDSVKSLNFSTDDFFACLRHCYNQRAAQPEYRRLTFCLLGVATPSDLIQDKERTPFNIGQAIELNGFQLDEIQPLTKGLESKVENPQEILKQILTWTGGQPFLTQKLCDLVLRSLCSQSSTPKNVVTFGKETKWLDRLVRRLVIENWESQDEPEHLKTIRNRLFSDKQITSLLLGLYQQILRGGHITADSSEEQMKLRLSGLVVKRHGKLNVYNKIYKSVFNQNWVENSFADIRPPFYHKAITAWLATNRQDKSQLLRGEVLQEAKKWSENVNLNTEDREFLNASTEFRNQELEEAIKPHRFKFKHGQASSIFDLINLCERYPIEAEDYLFNSYFERWLFARGKTDLANLVQKIVDFYQSEKQRGIEIFVRYLCEYESIDPYPKIFFDPNEIDIGEVPVGFQKRYSLKIGNKGRGFAWGDVIVSNLPGVKVSEQFDSSLEPFTFELDTLDAELGDYRGCIIIDLEGISEQCHIFVSYTVIHLQLSIPSKINLGIISYKQRETTTFLKITCQFSNVILKGSASTNMEQLKVMPQLFENSSINLSLLVDTTLLEAGNYNAEIILIINREEFQVPVHFKKPLSWHIIAGFTSGICIPTGICMYFVRLILENSLSVDSINLWILSYPIEVKQAPFLRFINPLKITEEIPNIQLTYAKFGLMIIAITFFLIWLNFRHNLQSLKKALLLRLKVLLNLDDDSEEIIEDTYRWNPNVMPYSHLPYFSRNKFQLFISRLILITIVLFVLWLLIGLSINLLVNLLAWVGSSFVIVTDLTAHAFKVISIERPAVAWSILGCFIGGTLGLIQALERIQQYSYLLKVYITAITVILILLLIGYRLT</sequence>
<dbReference type="EMBL" id="ANNX02000035">
    <property type="protein sequence ID" value="KYC39204.1"/>
    <property type="molecule type" value="Genomic_DNA"/>
</dbReference>
<feature type="transmembrane region" description="Helical" evidence="1">
    <location>
        <begin position="797"/>
        <end position="816"/>
    </location>
</feature>
<dbReference type="OrthoDB" id="580957at2"/>
<keyword evidence="1" id="KW-0472">Membrane</keyword>
<evidence type="ECO:0000256" key="1">
    <source>
        <dbReference type="SAM" id="Phobius"/>
    </source>
</evidence>
<feature type="transmembrane region" description="Helical" evidence="1">
    <location>
        <begin position="928"/>
        <end position="948"/>
    </location>
</feature>
<name>A0A139X3F5_9CYAN</name>
<dbReference type="AlphaFoldDB" id="A0A139X3F5"/>
<dbReference type="Proteomes" id="UP000076925">
    <property type="component" value="Unassembled WGS sequence"/>
</dbReference>